<dbReference type="EMBL" id="BONK01000001">
    <property type="protein sequence ID" value="GIG19546.1"/>
    <property type="molecule type" value="Genomic_DNA"/>
</dbReference>
<keyword evidence="1" id="KW-0238">DNA-binding</keyword>
<evidence type="ECO:0000313" key="2">
    <source>
        <dbReference type="EMBL" id="GIG19546.1"/>
    </source>
</evidence>
<dbReference type="InterPro" id="IPR036388">
    <property type="entry name" value="WH-like_DNA-bd_sf"/>
</dbReference>
<dbReference type="GO" id="GO:0003677">
    <property type="term" value="F:DNA binding"/>
    <property type="evidence" value="ECO:0007669"/>
    <property type="project" value="UniProtKB-KW"/>
</dbReference>
<organism evidence="2 3">
    <name type="scientific">Cellulomonas chitinilytica</name>
    <dbReference type="NCBI Taxonomy" id="398759"/>
    <lineage>
        <taxon>Bacteria</taxon>
        <taxon>Bacillati</taxon>
        <taxon>Actinomycetota</taxon>
        <taxon>Actinomycetes</taxon>
        <taxon>Micrococcales</taxon>
        <taxon>Cellulomonadaceae</taxon>
        <taxon>Cellulomonas</taxon>
    </lineage>
</organism>
<sequence length="158" mass="16765">MHISAKSDYAIRAALEIAQREPDVVTADTIAGGQGLPRTFVVSILADLRRAGLVRAHRGSSGGYVLTRPASDVTLGSIIRAVDGPLGQVHGLRPDEVEYPGVAEHLPDVWVAVRSSLRLVLDGTTLQHALTGRLPAPVARMRDAPGAREPRAVPSWAS</sequence>
<dbReference type="AlphaFoldDB" id="A0A919P0R1"/>
<evidence type="ECO:0000313" key="3">
    <source>
        <dbReference type="Proteomes" id="UP000632740"/>
    </source>
</evidence>
<dbReference type="PANTHER" id="PTHR33221:SF5">
    <property type="entry name" value="HTH-TYPE TRANSCRIPTIONAL REGULATOR ISCR"/>
    <property type="match status" value="1"/>
</dbReference>
<dbReference type="SUPFAM" id="SSF46785">
    <property type="entry name" value="Winged helix' DNA-binding domain"/>
    <property type="match status" value="1"/>
</dbReference>
<dbReference type="GO" id="GO:0003700">
    <property type="term" value="F:DNA-binding transcription factor activity"/>
    <property type="evidence" value="ECO:0007669"/>
    <property type="project" value="TreeGrafter"/>
</dbReference>
<dbReference type="GO" id="GO:0005829">
    <property type="term" value="C:cytosol"/>
    <property type="evidence" value="ECO:0007669"/>
    <property type="project" value="TreeGrafter"/>
</dbReference>
<accession>A0A919P0R1</accession>
<dbReference type="Proteomes" id="UP000632740">
    <property type="component" value="Unassembled WGS sequence"/>
</dbReference>
<dbReference type="InterPro" id="IPR036390">
    <property type="entry name" value="WH_DNA-bd_sf"/>
</dbReference>
<comment type="caution">
    <text evidence="2">The sequence shown here is derived from an EMBL/GenBank/DDBJ whole genome shotgun (WGS) entry which is preliminary data.</text>
</comment>
<dbReference type="PROSITE" id="PS01332">
    <property type="entry name" value="HTH_RRF2_1"/>
    <property type="match status" value="1"/>
</dbReference>
<dbReference type="InterPro" id="IPR030489">
    <property type="entry name" value="TR_Rrf2-type_CS"/>
</dbReference>
<dbReference type="Gene3D" id="1.10.10.10">
    <property type="entry name" value="Winged helix-like DNA-binding domain superfamily/Winged helix DNA-binding domain"/>
    <property type="match status" value="1"/>
</dbReference>
<name>A0A919P0R1_9CELL</name>
<proteinExistence type="predicted"/>
<keyword evidence="3" id="KW-1185">Reference proteome</keyword>
<dbReference type="InterPro" id="IPR000944">
    <property type="entry name" value="Tscrpt_reg_Rrf2"/>
</dbReference>
<evidence type="ECO:0000256" key="1">
    <source>
        <dbReference type="ARBA" id="ARBA00023125"/>
    </source>
</evidence>
<gene>
    <name evidence="2" type="ORF">Cch01nite_02700</name>
</gene>
<protein>
    <submittedName>
        <fullName evidence="2">Rrf2 family transcriptional regulator</fullName>
    </submittedName>
</protein>
<dbReference type="Pfam" id="PF02082">
    <property type="entry name" value="Rrf2"/>
    <property type="match status" value="1"/>
</dbReference>
<reference evidence="2" key="1">
    <citation type="submission" date="2021-01" db="EMBL/GenBank/DDBJ databases">
        <title>Whole genome shotgun sequence of Cellulomonas chitinilytica NBRC 110799.</title>
        <authorList>
            <person name="Komaki H."/>
            <person name="Tamura T."/>
        </authorList>
    </citation>
    <scope>NUCLEOTIDE SEQUENCE</scope>
    <source>
        <strain evidence="2">NBRC 110799</strain>
    </source>
</reference>
<dbReference type="NCBIfam" id="TIGR00738">
    <property type="entry name" value="rrf2_super"/>
    <property type="match status" value="1"/>
</dbReference>
<dbReference type="PROSITE" id="PS51197">
    <property type="entry name" value="HTH_RRF2_2"/>
    <property type="match status" value="1"/>
</dbReference>
<dbReference type="RefSeq" id="WP_203747586.1">
    <property type="nucleotide sequence ID" value="NZ_BONK01000001.1"/>
</dbReference>
<dbReference type="PANTHER" id="PTHR33221">
    <property type="entry name" value="WINGED HELIX-TURN-HELIX TRANSCRIPTIONAL REGULATOR, RRF2 FAMILY"/>
    <property type="match status" value="1"/>
</dbReference>